<evidence type="ECO:0000313" key="2">
    <source>
        <dbReference type="EMBL" id="KAI5067462.1"/>
    </source>
</evidence>
<dbReference type="AlphaFoldDB" id="A0A9D4ZB39"/>
<feature type="coiled-coil region" evidence="1">
    <location>
        <begin position="339"/>
        <end position="404"/>
    </location>
</feature>
<reference evidence="2" key="1">
    <citation type="submission" date="2021-01" db="EMBL/GenBank/DDBJ databases">
        <title>Adiantum capillus-veneris genome.</title>
        <authorList>
            <person name="Fang Y."/>
            <person name="Liao Q."/>
        </authorList>
    </citation>
    <scope>NUCLEOTIDE SEQUENCE</scope>
    <source>
        <strain evidence="2">H3</strain>
        <tissue evidence="2">Leaf</tissue>
    </source>
</reference>
<name>A0A9D4ZB39_ADICA</name>
<keyword evidence="3" id="KW-1185">Reference proteome</keyword>
<dbReference type="OrthoDB" id="1925512at2759"/>
<gene>
    <name evidence="2" type="ORF">GOP47_0017990</name>
</gene>
<evidence type="ECO:0000313" key="3">
    <source>
        <dbReference type="Proteomes" id="UP000886520"/>
    </source>
</evidence>
<evidence type="ECO:0000256" key="1">
    <source>
        <dbReference type="SAM" id="Coils"/>
    </source>
</evidence>
<sequence length="931" mass="104208">MRNLPLLGMGIPAPQNGCYQSSRFMEAKLCSAWQQLAASKECFHTLKQDLLKGMAEANDIFNSMSIPLVRLVGLKMQQLAEQGRQTSVCLSPPLQSEILQAYSPPALCSDNRKRRCSEAWQSALSIPEDNLTVQAAHHVEEFSQLQKQQLRQLVGVVKMVEKLVRSQEETITEKFQDSESYLVNLQQSSLVNFKNLHQQVMDMRQQDSHLAYRLRVAEQSYQALMSLAVKIQESGIDKVRKNLLNVKIEVEGMVNELASSMCKPVVSFLKELRRDNDASMVVLKLQSLVAEMDHRVSSEFKTMATANDEYKAHVRKMDFQLQVCNREVEKMSQDGETLRTSLKERVEELEALKMVLAAEAAERQNYKAQLDNEVARAHRLEEELMRKERKLANAVKLLQATKLQISHQHSQMTDACTKSRELCSQLAVMEDKLNQTNIALESSLNGVADVAKDHEQLKCMQQQSQQISPEYSLPTHLWQNILKYLSDEMAEREFNFPDKAQLHEAVVLFTRHYGGQEYLRALVEAMKNAVSLFTKHLETKPKSGGMKDENPLSIDILLEQLEKNSIYWLSNIELSQNLLQPAQQTQDSREESCAVDVTAGLAPTQSCTSVAVCSDSSSKYLSNQLPTDVSLLSKTSGIFMQLVAAVAVATMSKSECTGSQLMSCRNGCGAPSQQQSKKLRSDVIQHGSGEVAQHDERKVKQLKRDVPLGSSSCEEGIAGNKRGIHSNLDVMDTGVVPFSARRGQTHNDAVNCEPQLQMQSYPAPASDLITHKTHNDAVNCEPQLQLQSYPAPASQHKMIERKEGSFKDNSSLVVIEGQKVCQSFSLQEGGSQSTLLLLDDEKGRPNGSSKELWQVLELGTDISCNKTMEHFCNGEATALKPSLTTRTNGHSSEPFLVLREDVQQPPRPFGKRASPRLLARRLVHSPYPHCK</sequence>
<protein>
    <submittedName>
        <fullName evidence="2">Uncharacterized protein</fullName>
    </submittedName>
</protein>
<comment type="caution">
    <text evidence="2">The sequence shown here is derived from an EMBL/GenBank/DDBJ whole genome shotgun (WGS) entry which is preliminary data.</text>
</comment>
<keyword evidence="1" id="KW-0175">Coiled coil</keyword>
<dbReference type="EMBL" id="JABFUD020000017">
    <property type="protein sequence ID" value="KAI5067462.1"/>
    <property type="molecule type" value="Genomic_DNA"/>
</dbReference>
<organism evidence="2 3">
    <name type="scientific">Adiantum capillus-veneris</name>
    <name type="common">Maidenhair fern</name>
    <dbReference type="NCBI Taxonomy" id="13818"/>
    <lineage>
        <taxon>Eukaryota</taxon>
        <taxon>Viridiplantae</taxon>
        <taxon>Streptophyta</taxon>
        <taxon>Embryophyta</taxon>
        <taxon>Tracheophyta</taxon>
        <taxon>Polypodiopsida</taxon>
        <taxon>Polypodiidae</taxon>
        <taxon>Polypodiales</taxon>
        <taxon>Pteridineae</taxon>
        <taxon>Pteridaceae</taxon>
        <taxon>Vittarioideae</taxon>
        <taxon>Adiantum</taxon>
    </lineage>
</organism>
<dbReference type="Proteomes" id="UP000886520">
    <property type="component" value="Chromosome 17"/>
</dbReference>
<accession>A0A9D4ZB39</accession>
<proteinExistence type="predicted"/>